<dbReference type="GO" id="GO:0016020">
    <property type="term" value="C:membrane"/>
    <property type="evidence" value="ECO:0007669"/>
    <property type="project" value="UniProtKB-SubCell"/>
</dbReference>
<dbReference type="Proteomes" id="UP001161017">
    <property type="component" value="Unassembled WGS sequence"/>
</dbReference>
<feature type="transmembrane region" description="Helical" evidence="6">
    <location>
        <begin position="322"/>
        <end position="346"/>
    </location>
</feature>
<dbReference type="InterPro" id="IPR005828">
    <property type="entry name" value="MFS_sugar_transport-like"/>
</dbReference>
<dbReference type="InterPro" id="IPR050814">
    <property type="entry name" value="Myo-inositol_Transporter"/>
</dbReference>
<organism evidence="7 8">
    <name type="scientific">Ramalina farinacea</name>
    <dbReference type="NCBI Taxonomy" id="258253"/>
    <lineage>
        <taxon>Eukaryota</taxon>
        <taxon>Fungi</taxon>
        <taxon>Dikarya</taxon>
        <taxon>Ascomycota</taxon>
        <taxon>Pezizomycotina</taxon>
        <taxon>Lecanoromycetes</taxon>
        <taxon>OSLEUM clade</taxon>
        <taxon>Lecanoromycetidae</taxon>
        <taxon>Lecanorales</taxon>
        <taxon>Lecanorineae</taxon>
        <taxon>Ramalinaceae</taxon>
        <taxon>Ramalina</taxon>
    </lineage>
</organism>
<proteinExistence type="predicted"/>
<dbReference type="SUPFAM" id="SSF103473">
    <property type="entry name" value="MFS general substrate transporter"/>
    <property type="match status" value="1"/>
</dbReference>
<dbReference type="PANTHER" id="PTHR48020">
    <property type="entry name" value="PROTON MYO-INOSITOL COTRANSPORTER"/>
    <property type="match status" value="1"/>
</dbReference>
<comment type="subcellular location">
    <subcellularLocation>
        <location evidence="1">Membrane</location>
    </subcellularLocation>
</comment>
<evidence type="ECO:0000256" key="3">
    <source>
        <dbReference type="ARBA" id="ARBA00022692"/>
    </source>
</evidence>
<reference evidence="7" key="1">
    <citation type="journal article" date="2023" name="Genome Biol. Evol.">
        <title>First Whole Genome Sequence and Flow Cytometry Genome Size Data for the Lichen-Forming Fungus Ramalina farinacea (Ascomycota).</title>
        <authorList>
            <person name="Llewellyn T."/>
            <person name="Mian S."/>
            <person name="Hill R."/>
            <person name="Leitch I.J."/>
            <person name="Gaya E."/>
        </authorList>
    </citation>
    <scope>NUCLEOTIDE SEQUENCE</scope>
    <source>
        <strain evidence="7">LIQ254RAFAR</strain>
    </source>
</reference>
<dbReference type="GO" id="GO:0022857">
    <property type="term" value="F:transmembrane transporter activity"/>
    <property type="evidence" value="ECO:0007669"/>
    <property type="project" value="InterPro"/>
</dbReference>
<keyword evidence="3 6" id="KW-0812">Transmembrane</keyword>
<dbReference type="AlphaFoldDB" id="A0AA43QV24"/>
<protein>
    <recommendedName>
        <fullName evidence="9">Major facilitator superfamily (MFS) profile domain-containing protein</fullName>
    </recommendedName>
</protein>
<accession>A0AA43QV24</accession>
<feature type="transmembrane region" description="Helical" evidence="6">
    <location>
        <begin position="387"/>
        <end position="409"/>
    </location>
</feature>
<keyword evidence="5 6" id="KW-0472">Membrane</keyword>
<evidence type="ECO:0000256" key="6">
    <source>
        <dbReference type="SAM" id="Phobius"/>
    </source>
</evidence>
<evidence type="ECO:0000313" key="8">
    <source>
        <dbReference type="Proteomes" id="UP001161017"/>
    </source>
</evidence>
<dbReference type="EMBL" id="JAPUFD010000018">
    <property type="protein sequence ID" value="MDI1492234.1"/>
    <property type="molecule type" value="Genomic_DNA"/>
</dbReference>
<evidence type="ECO:0000256" key="2">
    <source>
        <dbReference type="ARBA" id="ARBA00022448"/>
    </source>
</evidence>
<feature type="transmembrane region" description="Helical" evidence="6">
    <location>
        <begin position="454"/>
        <end position="474"/>
    </location>
</feature>
<name>A0AA43QV24_9LECA</name>
<dbReference type="InterPro" id="IPR036259">
    <property type="entry name" value="MFS_trans_sf"/>
</dbReference>
<dbReference type="Pfam" id="PF00083">
    <property type="entry name" value="Sugar_tr"/>
    <property type="match status" value="1"/>
</dbReference>
<evidence type="ECO:0008006" key="9">
    <source>
        <dbReference type="Google" id="ProtNLM"/>
    </source>
</evidence>
<feature type="transmembrane region" description="Helical" evidence="6">
    <location>
        <begin position="358"/>
        <end position="380"/>
    </location>
</feature>
<sequence length="588" mass="66269">MIDSDAHFSIETKATISSPIAISQYGCSTRMAPFSMNKDEAYTNEDLDHEPESIHSRLVNPFIGKNAEEMHTLVDDFMHKTEIDTIYEETIRKGAFLAQDSKAFQNARNDGLELNEAETKALRLEDPIHGSKWNQPWKLYALVSCCSLGAAVQGCPKSATIPIYTAESVPANIRGALTMQWQMWTAFGIMLGYVAGVVFRDVLQGDSGTCNSEQTQQRLLSVECSLNWRLMLASPMVLPFIAAAYVFTLPESPRWLLLKAREGDKKKYLKAFEALISLRHNRVQAARDLFLIHHLLDGEEVVKSEIGNKFFELWTKPRNRRALVASLIVMFLQQICGVNVMAFYSSAVLRDVLGDKNALLGSMGFGILNWLFALPAIYTIDTFGRRFLLLLTFPFLALFQLLTAMAFLLPDKSKGQTALALTGMYLFSICYSPGEGPVPFVYSAESMPLYVRDLGMSMATATLWVFNFFLAVTFPKFRVALTNTGAFGWYAAWCVIGWFMILLFVPETKGLTLEALDARFSISTRSHARWAISDFCWAFRYYILRRKAKRPILCVSKNESGVQVREIIRRKVPMDVRQRGFSGVSNEA</sequence>
<evidence type="ECO:0000313" key="7">
    <source>
        <dbReference type="EMBL" id="MDI1492234.1"/>
    </source>
</evidence>
<feature type="transmembrane region" description="Helical" evidence="6">
    <location>
        <begin position="486"/>
        <end position="506"/>
    </location>
</feature>
<comment type="caution">
    <text evidence="7">The sequence shown here is derived from an EMBL/GenBank/DDBJ whole genome shotgun (WGS) entry which is preliminary data.</text>
</comment>
<evidence type="ECO:0000256" key="1">
    <source>
        <dbReference type="ARBA" id="ARBA00004370"/>
    </source>
</evidence>
<keyword evidence="4 6" id="KW-1133">Transmembrane helix</keyword>
<feature type="transmembrane region" description="Helical" evidence="6">
    <location>
        <begin position="228"/>
        <end position="249"/>
    </location>
</feature>
<dbReference type="PANTHER" id="PTHR48020:SF25">
    <property type="entry name" value="SUGAR TRANSPORTER, PUTATIVE (AFU_ORTHOLOGUE AFUA_7G05830)-RELATED"/>
    <property type="match status" value="1"/>
</dbReference>
<evidence type="ECO:0000256" key="4">
    <source>
        <dbReference type="ARBA" id="ARBA00022989"/>
    </source>
</evidence>
<dbReference type="Gene3D" id="1.20.1250.20">
    <property type="entry name" value="MFS general substrate transporter like domains"/>
    <property type="match status" value="1"/>
</dbReference>
<keyword evidence="2" id="KW-0813">Transport</keyword>
<gene>
    <name evidence="7" type="ORF">OHK93_003446</name>
</gene>
<keyword evidence="8" id="KW-1185">Reference proteome</keyword>
<evidence type="ECO:0000256" key="5">
    <source>
        <dbReference type="ARBA" id="ARBA00023136"/>
    </source>
</evidence>